<feature type="domain" description="Glycosyltransferase 2-like" evidence="1">
    <location>
        <begin position="10"/>
        <end position="173"/>
    </location>
</feature>
<dbReference type="Gene3D" id="3.90.550.10">
    <property type="entry name" value="Spore Coat Polysaccharide Biosynthesis Protein SpsA, Chain A"/>
    <property type="match status" value="1"/>
</dbReference>
<organism evidence="2 3">
    <name type="scientific">Aquipseudomonas ullengensis</name>
    <dbReference type="NCBI Taxonomy" id="2759166"/>
    <lineage>
        <taxon>Bacteria</taxon>
        <taxon>Pseudomonadati</taxon>
        <taxon>Pseudomonadota</taxon>
        <taxon>Gammaproteobacteria</taxon>
        <taxon>Pseudomonadales</taxon>
        <taxon>Pseudomonadaceae</taxon>
        <taxon>Aquipseudomonas</taxon>
    </lineage>
</organism>
<dbReference type="Proteomes" id="UP000542720">
    <property type="component" value="Unassembled WGS sequence"/>
</dbReference>
<dbReference type="PANTHER" id="PTHR43685:SF11">
    <property type="entry name" value="GLYCOSYLTRANSFERASE TAGX-RELATED"/>
    <property type="match status" value="1"/>
</dbReference>
<proteinExistence type="predicted"/>
<dbReference type="InterPro" id="IPR050834">
    <property type="entry name" value="Glycosyltransf_2"/>
</dbReference>
<dbReference type="InterPro" id="IPR029044">
    <property type="entry name" value="Nucleotide-diphossugar_trans"/>
</dbReference>
<dbReference type="InterPro" id="IPR001173">
    <property type="entry name" value="Glyco_trans_2-like"/>
</dbReference>
<reference evidence="2 3" key="1">
    <citation type="submission" date="2020-08" db="EMBL/GenBank/DDBJ databases">
        <authorList>
            <person name="Kim C.M."/>
        </authorList>
    </citation>
    <scope>NUCLEOTIDE SEQUENCE [LARGE SCALE GENOMIC DNA]</scope>
    <source>
        <strain evidence="2 3">UL070</strain>
    </source>
</reference>
<accession>A0A7W4LIF7</accession>
<dbReference type="Pfam" id="PF00535">
    <property type="entry name" value="Glycos_transf_2"/>
    <property type="match status" value="1"/>
</dbReference>
<evidence type="ECO:0000313" key="3">
    <source>
        <dbReference type="Proteomes" id="UP000542720"/>
    </source>
</evidence>
<keyword evidence="2" id="KW-0808">Transferase</keyword>
<dbReference type="GO" id="GO:0016740">
    <property type="term" value="F:transferase activity"/>
    <property type="evidence" value="ECO:0007669"/>
    <property type="project" value="UniProtKB-KW"/>
</dbReference>
<gene>
    <name evidence="2" type="ORF">H3H51_01905</name>
</gene>
<dbReference type="AlphaFoldDB" id="A0A7W4LIF7"/>
<keyword evidence="3" id="KW-1185">Reference proteome</keyword>
<comment type="caution">
    <text evidence="2">The sequence shown here is derived from an EMBL/GenBank/DDBJ whole genome shotgun (WGS) entry which is preliminary data.</text>
</comment>
<dbReference type="EMBL" id="JACJUD010000001">
    <property type="protein sequence ID" value="MBB2493752.1"/>
    <property type="molecule type" value="Genomic_DNA"/>
</dbReference>
<name>A0A7W4LIF7_9GAMM</name>
<sequence>MAVSEQPLVSVIIASYNHAPYIEAAIESVLNQSYPTVELLVVDDGSSDDSVERIQALQRRHGFDFRVQANQGLARTLNDCIARARGSLIAPFGSDDVMLPARLATQVAYLQGKPEVGICAGNIEQIDAAGAARPRRDRGREFRRLDFEAIFQGDQAGAPAPTLLFRREALERVGGFDPSIRLEDLLVELKITRAGYFIDVLPDVLARYRVHGTNTYKNRRFMIEAVMATYARFDDHPAYPEVCARFLNSMLLKCASDDKALARELLRQIPLRYWSAKTLRALGRLLFA</sequence>
<dbReference type="SUPFAM" id="SSF53448">
    <property type="entry name" value="Nucleotide-diphospho-sugar transferases"/>
    <property type="match status" value="1"/>
</dbReference>
<protein>
    <submittedName>
        <fullName evidence="2">Glycosyltransferase</fullName>
    </submittedName>
</protein>
<evidence type="ECO:0000313" key="2">
    <source>
        <dbReference type="EMBL" id="MBB2493752.1"/>
    </source>
</evidence>
<dbReference type="PANTHER" id="PTHR43685">
    <property type="entry name" value="GLYCOSYLTRANSFERASE"/>
    <property type="match status" value="1"/>
</dbReference>
<evidence type="ECO:0000259" key="1">
    <source>
        <dbReference type="Pfam" id="PF00535"/>
    </source>
</evidence>